<keyword evidence="2" id="KW-0479">Metal-binding</keyword>
<feature type="domain" description="C2H2-type" evidence="11">
    <location>
        <begin position="881"/>
        <end position="908"/>
    </location>
</feature>
<gene>
    <name evidence="12" type="ORF">DC041_0007157</name>
</gene>
<evidence type="ECO:0000256" key="6">
    <source>
        <dbReference type="ARBA" id="ARBA00023015"/>
    </source>
</evidence>
<sequence length="977" mass="113214">MTTPIMSENINYLQEASMKYLEEMIRLKNNDLINNSVNNNVVPCESVTYTNVCELSDYQRSYFTNLSLYLQNTNENFTHTDNNSVCRSDHINRELRINSPKSCNNNNDSNNYIFNPQTINHKTYDHQISYNRLNQDTNKRLVSILIYRCLLLFPSLHLKLLLDISKELTRNFDQCCTDSHFNQTQPNQSAYGNFCVQLQQYLVLLCEWLKRTSIGTGPTNMTSTVTTAVANNTTTNSTYNFNINNKDRMNCTYNWMPSATLSPCSSCSTVSPNSMTQLSDTKNNHSSNNMSNISTYSSPVKHSAFSSFTSCTSSCACSASSSLSSSFLTTTPSSLRTSNDYINTSLINTRNQANITNSIQNISTNLSENNHLSNHIDHIEPTLFKTIMNNMEDEITNCKHQYQPDQYTKLTDNFTEKMYQNILFYYYYYINYNHWKDKNITNISNVNIINNHNNYMIPTEFTVMANEKQSDLHKTNNKLPSSNDISNNNYSNNTINHDYDSSYSDYTQKIMLNYKKLFDQYSNERINSNILTESTMTPTTISAPNIPVIINNLTINNKSITSINNSNENDLDHVHDDVDNYHLLNCQLNQLVHSFTCNLQKLAMTNPSKSDQCSMNPQNTKHSYNLNHIQQYKQHLTTGKRCYKTNRENTRLRKDKRFDFKHLAQSCTDYEINDIHLSNSSSMYQTEFSREKQLKNKRFDFKHLAQSCTDYEINDIHLSNSSSMYQTEFSREKQLKSQFFDDSTTDTNNNNNNNSNNNQHFVRTENNPIKPIERKQFKEDKDGHFVEVHLKTANSRLRVNYGRLINAKEDKSNHSGTRRRVRKQYICKFCLRQFTKSYNLLIHERTHTNERPFPCDVCGKAFRRQDHLRDHRFTHSSKKPFLCEICGKGFCQSRTLALHRTTHQLNQNDGNLITQTNNFPNNKMSISNYKSKSGYSHQHHSVFSTSPRAVAETVEKTTSTTTLGTPTNISELIKHKF</sequence>
<dbReference type="FunFam" id="3.30.160.60:FF:000311">
    <property type="entry name" value="protein odd-skipped-related 2 isoform X1"/>
    <property type="match status" value="1"/>
</dbReference>
<feature type="region of interest" description="Disordered" evidence="10">
    <location>
        <begin position="741"/>
        <end position="768"/>
    </location>
</feature>
<keyword evidence="6" id="KW-0805">Transcription regulation</keyword>
<organism evidence="12 13">
    <name type="scientific">Schistosoma bovis</name>
    <name type="common">Blood fluke</name>
    <dbReference type="NCBI Taxonomy" id="6184"/>
    <lineage>
        <taxon>Eukaryota</taxon>
        <taxon>Metazoa</taxon>
        <taxon>Spiralia</taxon>
        <taxon>Lophotrochozoa</taxon>
        <taxon>Platyhelminthes</taxon>
        <taxon>Trematoda</taxon>
        <taxon>Digenea</taxon>
        <taxon>Strigeidida</taxon>
        <taxon>Schistosomatoidea</taxon>
        <taxon>Schistosomatidae</taxon>
        <taxon>Schistosoma</taxon>
    </lineage>
</organism>
<feature type="compositionally biased region" description="Low complexity" evidence="10">
    <location>
        <begin position="741"/>
        <end position="758"/>
    </location>
</feature>
<comment type="subcellular location">
    <subcellularLocation>
        <location evidence="1">Nucleus</location>
    </subcellularLocation>
</comment>
<dbReference type="PROSITE" id="PS50157">
    <property type="entry name" value="ZINC_FINGER_C2H2_2"/>
    <property type="match status" value="3"/>
</dbReference>
<dbReference type="GO" id="GO:0008270">
    <property type="term" value="F:zinc ion binding"/>
    <property type="evidence" value="ECO:0007669"/>
    <property type="project" value="UniProtKB-KW"/>
</dbReference>
<dbReference type="InterPro" id="IPR050717">
    <property type="entry name" value="C2H2-ZF_Transcription_Reg"/>
</dbReference>
<keyword evidence="5" id="KW-0862">Zinc</keyword>
<dbReference type="GO" id="GO:0000977">
    <property type="term" value="F:RNA polymerase II transcription regulatory region sequence-specific DNA binding"/>
    <property type="evidence" value="ECO:0007669"/>
    <property type="project" value="TreeGrafter"/>
</dbReference>
<evidence type="ECO:0000256" key="4">
    <source>
        <dbReference type="ARBA" id="ARBA00022771"/>
    </source>
</evidence>
<name>A0A430QRX1_SCHBO</name>
<evidence type="ECO:0000259" key="11">
    <source>
        <dbReference type="PROSITE" id="PS50157"/>
    </source>
</evidence>
<dbReference type="PROSITE" id="PS00028">
    <property type="entry name" value="ZINC_FINGER_C2H2_1"/>
    <property type="match status" value="3"/>
</dbReference>
<dbReference type="GO" id="GO:0005634">
    <property type="term" value="C:nucleus"/>
    <property type="evidence" value="ECO:0007669"/>
    <property type="project" value="UniProtKB-SubCell"/>
</dbReference>
<keyword evidence="13" id="KW-1185">Reference proteome</keyword>
<keyword evidence="7" id="KW-0804">Transcription</keyword>
<dbReference type="PANTHER" id="PTHR14196:SF0">
    <property type="entry name" value="PROTEIN BOWEL"/>
    <property type="match status" value="1"/>
</dbReference>
<evidence type="ECO:0000256" key="1">
    <source>
        <dbReference type="ARBA" id="ARBA00004123"/>
    </source>
</evidence>
<keyword evidence="3" id="KW-0677">Repeat</keyword>
<evidence type="ECO:0000256" key="7">
    <source>
        <dbReference type="ARBA" id="ARBA00023163"/>
    </source>
</evidence>
<evidence type="ECO:0000256" key="9">
    <source>
        <dbReference type="PROSITE-ProRule" id="PRU00042"/>
    </source>
</evidence>
<evidence type="ECO:0000313" key="13">
    <source>
        <dbReference type="Proteomes" id="UP000290809"/>
    </source>
</evidence>
<dbReference type="SMART" id="SM00355">
    <property type="entry name" value="ZnF_C2H2"/>
    <property type="match status" value="3"/>
</dbReference>
<dbReference type="STRING" id="6184.A0A430QRX1"/>
<reference evidence="12 13" key="1">
    <citation type="journal article" date="2019" name="PLoS Pathog.">
        <title>Genome sequence of the bovine parasite Schistosoma bovis Tanzania.</title>
        <authorList>
            <person name="Oey H."/>
            <person name="Zakrzewski M."/>
            <person name="Gobert G."/>
            <person name="Gravermann K."/>
            <person name="Stoye J."/>
            <person name="Jones M."/>
            <person name="Mcmanus D."/>
            <person name="Krause L."/>
        </authorList>
    </citation>
    <scope>NUCLEOTIDE SEQUENCE [LARGE SCALE GENOMIC DNA]</scope>
    <source>
        <strain evidence="12 13">TAN1997</strain>
    </source>
</reference>
<evidence type="ECO:0000313" key="12">
    <source>
        <dbReference type="EMBL" id="RTG90450.1"/>
    </source>
</evidence>
<dbReference type="AlphaFoldDB" id="A0A430QRX1"/>
<dbReference type="InterPro" id="IPR036236">
    <property type="entry name" value="Znf_C2H2_sf"/>
</dbReference>
<feature type="domain" description="C2H2-type" evidence="11">
    <location>
        <begin position="825"/>
        <end position="852"/>
    </location>
</feature>
<dbReference type="InterPro" id="IPR013087">
    <property type="entry name" value="Znf_C2H2_type"/>
</dbReference>
<dbReference type="Gene3D" id="3.30.160.60">
    <property type="entry name" value="Classic Zinc Finger"/>
    <property type="match status" value="3"/>
</dbReference>
<accession>A0A430QRX1</accession>
<dbReference type="Proteomes" id="UP000290809">
    <property type="component" value="Unassembled WGS sequence"/>
</dbReference>
<protein>
    <recommendedName>
        <fullName evidence="11">C2H2-type domain-containing protein</fullName>
    </recommendedName>
</protein>
<keyword evidence="4 9" id="KW-0863">Zinc-finger</keyword>
<feature type="domain" description="C2H2-type" evidence="11">
    <location>
        <begin position="853"/>
        <end position="880"/>
    </location>
</feature>
<evidence type="ECO:0000256" key="5">
    <source>
        <dbReference type="ARBA" id="ARBA00022833"/>
    </source>
</evidence>
<evidence type="ECO:0000256" key="3">
    <source>
        <dbReference type="ARBA" id="ARBA00022737"/>
    </source>
</evidence>
<dbReference type="Pfam" id="PF00096">
    <property type="entry name" value="zf-C2H2"/>
    <property type="match status" value="2"/>
</dbReference>
<evidence type="ECO:0000256" key="2">
    <source>
        <dbReference type="ARBA" id="ARBA00022723"/>
    </source>
</evidence>
<proteinExistence type="predicted"/>
<comment type="caution">
    <text evidence="12">The sequence shown here is derived from an EMBL/GenBank/DDBJ whole genome shotgun (WGS) entry which is preliminary data.</text>
</comment>
<dbReference type="EMBL" id="QMKO01001444">
    <property type="protein sequence ID" value="RTG90450.1"/>
    <property type="molecule type" value="Genomic_DNA"/>
</dbReference>
<dbReference type="FunFam" id="3.30.160.60:FF:002571">
    <property type="entry name" value="Protein odd-skipped-related 2"/>
    <property type="match status" value="1"/>
</dbReference>
<dbReference type="PANTHER" id="PTHR14196">
    <property type="entry name" value="ODD-SKIPPED - RELATED"/>
    <property type="match status" value="1"/>
</dbReference>
<keyword evidence="8" id="KW-0539">Nucleus</keyword>
<dbReference type="GO" id="GO:0000981">
    <property type="term" value="F:DNA-binding transcription factor activity, RNA polymerase II-specific"/>
    <property type="evidence" value="ECO:0007669"/>
    <property type="project" value="TreeGrafter"/>
</dbReference>
<evidence type="ECO:0000256" key="8">
    <source>
        <dbReference type="ARBA" id="ARBA00023242"/>
    </source>
</evidence>
<dbReference type="SUPFAM" id="SSF57667">
    <property type="entry name" value="beta-beta-alpha zinc fingers"/>
    <property type="match status" value="2"/>
</dbReference>
<evidence type="ECO:0000256" key="10">
    <source>
        <dbReference type="SAM" id="MobiDB-lite"/>
    </source>
</evidence>